<sequence length="202" mass="23535">MPGKVFIASMNLRGEWAPSPLAIKVNVTSAQATANLNRRDFSPMTHIEGGYEGFWNFEAFWQSGKVFEDIPEEKVKAFWHKVDEAKRRYPGSKGKKVLYARFEHAPDEKMDYVTSRKKVYVPRYFELMKDREMAVRWKKMVEEGKDIVVYDFDGPRTEEGGVLCMEVTVDLLREKIEDVRHPFGHGYIVAGWLKGIYPQEYL</sequence>
<dbReference type="EMBL" id="MN740779">
    <property type="protein sequence ID" value="QHU11158.1"/>
    <property type="molecule type" value="Genomic_DNA"/>
</dbReference>
<organism evidence="1">
    <name type="scientific">viral metagenome</name>
    <dbReference type="NCBI Taxonomy" id="1070528"/>
    <lineage>
        <taxon>unclassified sequences</taxon>
        <taxon>metagenomes</taxon>
        <taxon>organismal metagenomes</taxon>
    </lineage>
</organism>
<proteinExistence type="predicted"/>
<evidence type="ECO:0000313" key="1">
    <source>
        <dbReference type="EMBL" id="QHU11158.1"/>
    </source>
</evidence>
<reference evidence="1" key="1">
    <citation type="journal article" date="2020" name="Nature">
        <title>Giant virus diversity and host interactions through global metagenomics.</title>
        <authorList>
            <person name="Schulz F."/>
            <person name="Roux S."/>
            <person name="Paez-Espino D."/>
            <person name="Jungbluth S."/>
            <person name="Walsh D.A."/>
            <person name="Denef V.J."/>
            <person name="McMahon K.D."/>
            <person name="Konstantinidis K.T."/>
            <person name="Eloe-Fadrosh E.A."/>
            <person name="Kyrpides N.C."/>
            <person name="Woyke T."/>
        </authorList>
    </citation>
    <scope>NUCLEOTIDE SEQUENCE</scope>
    <source>
        <strain evidence="1">GVMAG-S-1101165-84</strain>
    </source>
</reference>
<dbReference type="AlphaFoldDB" id="A0A6C0K4J5"/>
<accession>A0A6C0K4J5</accession>
<name>A0A6C0K4J5_9ZZZZ</name>
<protein>
    <submittedName>
        <fullName evidence="1">Uncharacterized protein</fullName>
    </submittedName>
</protein>